<evidence type="ECO:0000256" key="3">
    <source>
        <dbReference type="ARBA" id="ARBA00022692"/>
    </source>
</evidence>
<dbReference type="Pfam" id="PF04138">
    <property type="entry name" value="GtrA_DPMS_TM"/>
    <property type="match status" value="1"/>
</dbReference>
<gene>
    <name evidence="8" type="ORF">ACFO1S_10625</name>
</gene>
<proteinExistence type="inferred from homology"/>
<organism evidence="8 9">
    <name type="scientific">Cohnella boryungensis</name>
    <dbReference type="NCBI Taxonomy" id="768479"/>
    <lineage>
        <taxon>Bacteria</taxon>
        <taxon>Bacillati</taxon>
        <taxon>Bacillota</taxon>
        <taxon>Bacilli</taxon>
        <taxon>Bacillales</taxon>
        <taxon>Paenibacillaceae</taxon>
        <taxon>Cohnella</taxon>
    </lineage>
</organism>
<dbReference type="Proteomes" id="UP001595755">
    <property type="component" value="Unassembled WGS sequence"/>
</dbReference>
<keyword evidence="5 6" id="KW-0472">Membrane</keyword>
<accession>A0ABV8S8P2</accession>
<dbReference type="PANTHER" id="PTHR38459">
    <property type="entry name" value="PROPHAGE BACTOPRENOL-LINKED GLUCOSE TRANSLOCASE HOMOLOG"/>
    <property type="match status" value="1"/>
</dbReference>
<evidence type="ECO:0000259" key="7">
    <source>
        <dbReference type="Pfam" id="PF04138"/>
    </source>
</evidence>
<evidence type="ECO:0000256" key="4">
    <source>
        <dbReference type="ARBA" id="ARBA00022989"/>
    </source>
</evidence>
<name>A0ABV8S8P2_9BACL</name>
<feature type="domain" description="GtrA/DPMS transmembrane" evidence="7">
    <location>
        <begin position="12"/>
        <end position="126"/>
    </location>
</feature>
<evidence type="ECO:0000313" key="9">
    <source>
        <dbReference type="Proteomes" id="UP001595755"/>
    </source>
</evidence>
<feature type="transmembrane region" description="Helical" evidence="6">
    <location>
        <begin position="40"/>
        <end position="57"/>
    </location>
</feature>
<evidence type="ECO:0000256" key="6">
    <source>
        <dbReference type="SAM" id="Phobius"/>
    </source>
</evidence>
<sequence>MLRLSEGLKVAKFAVVGLMNTGVDFAVFCALIYGFGLGSAWAQAIAYMAGVANSYLLNRYWTFKVKGKRSGAELTRFIAINALSFAAATAVLLGLEHGGAELAIAKIVSVAFSLAVNYIGYRLWVFHEAAPQGGRDA</sequence>
<dbReference type="InterPro" id="IPR007267">
    <property type="entry name" value="GtrA_DPMS_TM"/>
</dbReference>
<feature type="transmembrane region" description="Helical" evidence="6">
    <location>
        <begin position="12"/>
        <end position="34"/>
    </location>
</feature>
<comment type="caution">
    <text evidence="8">The sequence shown here is derived from an EMBL/GenBank/DDBJ whole genome shotgun (WGS) entry which is preliminary data.</text>
</comment>
<keyword evidence="9" id="KW-1185">Reference proteome</keyword>
<evidence type="ECO:0000313" key="8">
    <source>
        <dbReference type="EMBL" id="MFC4303898.1"/>
    </source>
</evidence>
<feature type="transmembrane region" description="Helical" evidence="6">
    <location>
        <begin position="107"/>
        <end position="125"/>
    </location>
</feature>
<protein>
    <submittedName>
        <fullName evidence="8">GtrA family protein</fullName>
    </submittedName>
</protein>
<reference evidence="9" key="1">
    <citation type="journal article" date="2019" name="Int. J. Syst. Evol. Microbiol.">
        <title>The Global Catalogue of Microorganisms (GCM) 10K type strain sequencing project: providing services to taxonomists for standard genome sequencing and annotation.</title>
        <authorList>
            <consortium name="The Broad Institute Genomics Platform"/>
            <consortium name="The Broad Institute Genome Sequencing Center for Infectious Disease"/>
            <person name="Wu L."/>
            <person name="Ma J."/>
        </authorList>
    </citation>
    <scope>NUCLEOTIDE SEQUENCE [LARGE SCALE GENOMIC DNA]</scope>
    <source>
        <strain evidence="9">CGMCC 4.1641</strain>
    </source>
</reference>
<comment type="subcellular location">
    <subcellularLocation>
        <location evidence="1">Membrane</location>
        <topology evidence="1">Multi-pass membrane protein</topology>
    </subcellularLocation>
</comment>
<dbReference type="RefSeq" id="WP_204603657.1">
    <property type="nucleotide sequence ID" value="NZ_JBHSED010000015.1"/>
</dbReference>
<evidence type="ECO:0000256" key="1">
    <source>
        <dbReference type="ARBA" id="ARBA00004141"/>
    </source>
</evidence>
<feature type="transmembrane region" description="Helical" evidence="6">
    <location>
        <begin position="77"/>
        <end position="95"/>
    </location>
</feature>
<comment type="similarity">
    <text evidence="2">Belongs to the GtrA family.</text>
</comment>
<dbReference type="EMBL" id="JBHSED010000015">
    <property type="protein sequence ID" value="MFC4303898.1"/>
    <property type="molecule type" value="Genomic_DNA"/>
</dbReference>
<keyword evidence="3 6" id="KW-0812">Transmembrane</keyword>
<evidence type="ECO:0000256" key="5">
    <source>
        <dbReference type="ARBA" id="ARBA00023136"/>
    </source>
</evidence>
<keyword evidence="4 6" id="KW-1133">Transmembrane helix</keyword>
<evidence type="ECO:0000256" key="2">
    <source>
        <dbReference type="ARBA" id="ARBA00009399"/>
    </source>
</evidence>
<dbReference type="PANTHER" id="PTHR38459:SF1">
    <property type="entry name" value="PROPHAGE BACTOPRENOL-LINKED GLUCOSE TRANSLOCASE HOMOLOG"/>
    <property type="match status" value="1"/>
</dbReference>
<dbReference type="InterPro" id="IPR051401">
    <property type="entry name" value="GtrA_CellWall_Glycosyl"/>
</dbReference>